<evidence type="ECO:0000313" key="2">
    <source>
        <dbReference type="EMBL" id="KAE8974921.1"/>
    </source>
</evidence>
<organism evidence="2 6">
    <name type="scientific">Phytophthora rubi</name>
    <dbReference type="NCBI Taxonomy" id="129364"/>
    <lineage>
        <taxon>Eukaryota</taxon>
        <taxon>Sar</taxon>
        <taxon>Stramenopiles</taxon>
        <taxon>Oomycota</taxon>
        <taxon>Peronosporomycetes</taxon>
        <taxon>Peronosporales</taxon>
        <taxon>Peronosporaceae</taxon>
        <taxon>Phytophthora</taxon>
    </lineage>
</organism>
<dbReference type="Proteomes" id="UP000434957">
    <property type="component" value="Unassembled WGS sequence"/>
</dbReference>
<sequence>MYLTIGSSGLSLFSASGATLCYWMPRTQSHTSLRCAHPAFFLKEWCTAHPETRESCAAEDGQRTRQVTRKPLALAVALARKLAAVGSSRKNTPVDAFHK</sequence>
<evidence type="ECO:0000313" key="5">
    <source>
        <dbReference type="Proteomes" id="UP000434957"/>
    </source>
</evidence>
<dbReference type="EMBL" id="QXFT01003309">
    <property type="protein sequence ID" value="KAE9287117.1"/>
    <property type="molecule type" value="Genomic_DNA"/>
</dbReference>
<evidence type="ECO:0000313" key="1">
    <source>
        <dbReference type="EMBL" id="KAE8971500.1"/>
    </source>
</evidence>
<keyword evidence="5" id="KW-1185">Reference proteome</keyword>
<dbReference type="Proteomes" id="UP000435112">
    <property type="component" value="Unassembled WGS sequence"/>
</dbReference>
<evidence type="ECO:0000313" key="4">
    <source>
        <dbReference type="Proteomes" id="UP000429607"/>
    </source>
</evidence>
<reference evidence="4 6" key="1">
    <citation type="submission" date="2018-09" db="EMBL/GenBank/DDBJ databases">
        <title>Genomic investigation of the strawberry pathogen Phytophthora fragariae indicates pathogenicity is determined by transcriptional variation in three key races.</title>
        <authorList>
            <person name="Adams T.M."/>
            <person name="Armitage A.D."/>
            <person name="Sobczyk M.K."/>
            <person name="Bates H.J."/>
            <person name="Dunwell J.M."/>
            <person name="Nellist C.F."/>
            <person name="Harrison R.J."/>
        </authorList>
    </citation>
    <scope>NUCLEOTIDE SEQUENCE [LARGE SCALE GENOMIC DNA]</scope>
    <source>
        <strain evidence="1 4">SCRP249</strain>
        <strain evidence="2 6">SCRP324</strain>
        <strain evidence="3 5">SCRP333</strain>
    </source>
</reference>
<evidence type="ECO:0000313" key="6">
    <source>
        <dbReference type="Proteomes" id="UP000435112"/>
    </source>
</evidence>
<gene>
    <name evidence="1" type="ORF">PR001_g26870</name>
    <name evidence="2" type="ORF">PR002_g25759</name>
    <name evidence="3" type="ORF">PR003_g26130</name>
</gene>
<evidence type="ECO:0000313" key="3">
    <source>
        <dbReference type="EMBL" id="KAE9287117.1"/>
    </source>
</evidence>
<protein>
    <submittedName>
        <fullName evidence="2">Uncharacterized protein</fullName>
    </submittedName>
</protein>
<accession>A0A6A3HZ61</accession>
<comment type="caution">
    <text evidence="2">The sequence shown here is derived from an EMBL/GenBank/DDBJ whole genome shotgun (WGS) entry which is preliminary data.</text>
</comment>
<dbReference type="AlphaFoldDB" id="A0A6A3HZ61"/>
<proteinExistence type="predicted"/>
<dbReference type="EMBL" id="QXFV01004134">
    <property type="protein sequence ID" value="KAE8971500.1"/>
    <property type="molecule type" value="Genomic_DNA"/>
</dbReference>
<name>A0A6A3HZ61_9STRA</name>
<dbReference type="Proteomes" id="UP000429607">
    <property type="component" value="Unassembled WGS sequence"/>
</dbReference>
<dbReference type="EMBL" id="QXFU01003495">
    <property type="protein sequence ID" value="KAE8974921.1"/>
    <property type="molecule type" value="Genomic_DNA"/>
</dbReference>